<evidence type="ECO:0000256" key="1">
    <source>
        <dbReference type="ARBA" id="ARBA00022723"/>
    </source>
</evidence>
<dbReference type="PANTHER" id="PTHR15999">
    <property type="entry name" value="ZINC FINGER CW-TYPE PWWP DOMAIN PROTEIN 1"/>
    <property type="match status" value="1"/>
</dbReference>
<evidence type="ECO:0000313" key="6">
    <source>
        <dbReference type="EMBL" id="GFO20069.1"/>
    </source>
</evidence>
<protein>
    <submittedName>
        <fullName evidence="6">MORC family CW-type Zinc finger protein 3-like protein</fullName>
    </submittedName>
</protein>
<evidence type="ECO:0000256" key="3">
    <source>
        <dbReference type="ARBA" id="ARBA00022833"/>
    </source>
</evidence>
<organism evidence="6 7">
    <name type="scientific">Plakobranchus ocellatus</name>
    <dbReference type="NCBI Taxonomy" id="259542"/>
    <lineage>
        <taxon>Eukaryota</taxon>
        <taxon>Metazoa</taxon>
        <taxon>Spiralia</taxon>
        <taxon>Lophotrochozoa</taxon>
        <taxon>Mollusca</taxon>
        <taxon>Gastropoda</taxon>
        <taxon>Heterobranchia</taxon>
        <taxon>Euthyneura</taxon>
        <taxon>Panpulmonata</taxon>
        <taxon>Sacoglossa</taxon>
        <taxon>Placobranchoidea</taxon>
        <taxon>Plakobranchidae</taxon>
        <taxon>Plakobranchus</taxon>
    </lineage>
</organism>
<keyword evidence="7" id="KW-1185">Reference proteome</keyword>
<name>A0AAV4BP36_9GAST</name>
<keyword evidence="3" id="KW-0862">Zinc</keyword>
<feature type="domain" description="CW-type" evidence="5">
    <location>
        <begin position="23"/>
        <end position="77"/>
    </location>
</feature>
<comment type="caution">
    <text evidence="6">The sequence shown here is derived from an EMBL/GenBank/DDBJ whole genome shotgun (WGS) entry which is preliminary data.</text>
</comment>
<dbReference type="PANTHER" id="PTHR15999:SF2">
    <property type="entry name" value="ZINC FINGER CW-TYPE PWWP DOMAIN PROTEIN 1"/>
    <property type="match status" value="1"/>
</dbReference>
<gene>
    <name evidence="6" type="ORF">PoB_004657400</name>
</gene>
<dbReference type="Pfam" id="PF07496">
    <property type="entry name" value="zf-CW"/>
    <property type="match status" value="1"/>
</dbReference>
<dbReference type="AlphaFoldDB" id="A0AAV4BP36"/>
<evidence type="ECO:0000256" key="4">
    <source>
        <dbReference type="SAM" id="Coils"/>
    </source>
</evidence>
<dbReference type="Gene3D" id="3.30.40.100">
    <property type="match status" value="1"/>
</dbReference>
<evidence type="ECO:0000313" key="7">
    <source>
        <dbReference type="Proteomes" id="UP000735302"/>
    </source>
</evidence>
<feature type="coiled-coil region" evidence="4">
    <location>
        <begin position="86"/>
        <end position="113"/>
    </location>
</feature>
<sequence>MRSFADKMNDYIDIVMGETDTSSGDQPNGIDVQCDRCLKWRRLPDTVDEDALPEKWYCHNNPDINYNRCNIPEETDDEAEVPKIKAVKKKQELQKLQQQISEKEAEKKVCSKT</sequence>
<dbReference type="EMBL" id="BLXT01005122">
    <property type="protein sequence ID" value="GFO20069.1"/>
    <property type="molecule type" value="Genomic_DNA"/>
</dbReference>
<evidence type="ECO:0000256" key="2">
    <source>
        <dbReference type="ARBA" id="ARBA00022771"/>
    </source>
</evidence>
<dbReference type="InterPro" id="IPR011124">
    <property type="entry name" value="Znf_CW"/>
</dbReference>
<keyword evidence="2" id="KW-0863">Zinc-finger</keyword>
<reference evidence="6 7" key="1">
    <citation type="journal article" date="2021" name="Elife">
        <title>Chloroplast acquisition without the gene transfer in kleptoplastic sea slugs, Plakobranchus ocellatus.</title>
        <authorList>
            <person name="Maeda T."/>
            <person name="Takahashi S."/>
            <person name="Yoshida T."/>
            <person name="Shimamura S."/>
            <person name="Takaki Y."/>
            <person name="Nagai Y."/>
            <person name="Toyoda A."/>
            <person name="Suzuki Y."/>
            <person name="Arimoto A."/>
            <person name="Ishii H."/>
            <person name="Satoh N."/>
            <person name="Nishiyama T."/>
            <person name="Hasebe M."/>
            <person name="Maruyama T."/>
            <person name="Minagawa J."/>
            <person name="Obokata J."/>
            <person name="Shigenobu S."/>
        </authorList>
    </citation>
    <scope>NUCLEOTIDE SEQUENCE [LARGE SCALE GENOMIC DNA]</scope>
</reference>
<dbReference type="InterPro" id="IPR042778">
    <property type="entry name" value="ZCWPW1/ZCWPW2"/>
</dbReference>
<keyword evidence="4" id="KW-0175">Coiled coil</keyword>
<evidence type="ECO:0000259" key="5">
    <source>
        <dbReference type="PROSITE" id="PS51050"/>
    </source>
</evidence>
<keyword evidence="1" id="KW-0479">Metal-binding</keyword>
<dbReference type="PROSITE" id="PS51050">
    <property type="entry name" value="ZF_CW"/>
    <property type="match status" value="1"/>
</dbReference>
<dbReference type="GO" id="GO:0008270">
    <property type="term" value="F:zinc ion binding"/>
    <property type="evidence" value="ECO:0007669"/>
    <property type="project" value="UniProtKB-KW"/>
</dbReference>
<accession>A0AAV4BP36</accession>
<proteinExistence type="predicted"/>
<dbReference type="Proteomes" id="UP000735302">
    <property type="component" value="Unassembled WGS sequence"/>
</dbReference>